<evidence type="ECO:0000313" key="1">
    <source>
        <dbReference type="EMBL" id="MET3794604.1"/>
    </source>
</evidence>
<sequence length="336" mass="35780">MQGLTKTLTRLFGLTVGSLILTGQLAQAETLRIAQQYGFASLPLMVTQQQELITKKAAEMGIPDLDVEWSTFSGGTTMNEALVSGNLDIAAAGVTPLLTIWDKTKGSLNVKGLVSLGSIPLVMTINKPQIKTLKDLSASDKIALPAVKVSVQAAFLQMASAATFGQDGFSQLDTLTVSMPHPDAATALMSGGTEITAHITSSPFVEQELAHPGIHKVVSSHDVLGSTTNVALYTSEAFYNGNPKLVEVVASAVSEAMEFINRDKPATARIYKEMTGTSLSEDLLLAALNDETNVFTTVPQGFMKYAGFLHERGALKNKPESWKDIFFSVAHSLSGS</sequence>
<keyword evidence="2" id="KW-1185">Reference proteome</keyword>
<gene>
    <name evidence="1" type="ORF">ABID37_004844</name>
</gene>
<dbReference type="SUPFAM" id="SSF53850">
    <property type="entry name" value="Periplasmic binding protein-like II"/>
    <property type="match status" value="1"/>
</dbReference>
<name>A0ABV2N710_9HYPH</name>
<accession>A0ABV2N710</accession>
<dbReference type="Gene3D" id="3.40.190.10">
    <property type="entry name" value="Periplasmic binding protein-like II"/>
    <property type="match status" value="2"/>
</dbReference>
<dbReference type="EMBL" id="JBEPML010000026">
    <property type="protein sequence ID" value="MET3794604.1"/>
    <property type="molecule type" value="Genomic_DNA"/>
</dbReference>
<reference evidence="1 2" key="1">
    <citation type="submission" date="2024-06" db="EMBL/GenBank/DDBJ databases">
        <title>Genomic Encyclopedia of Type Strains, Phase IV (KMG-IV): sequencing the most valuable type-strain genomes for metagenomic binning, comparative biology and taxonomic classification.</title>
        <authorList>
            <person name="Goeker M."/>
        </authorList>
    </citation>
    <scope>NUCLEOTIDE SEQUENCE [LARGE SCALE GENOMIC DNA]</scope>
    <source>
        <strain evidence="1 2">DSM 27865</strain>
    </source>
</reference>
<evidence type="ECO:0000313" key="2">
    <source>
        <dbReference type="Proteomes" id="UP001549076"/>
    </source>
</evidence>
<protein>
    <submittedName>
        <fullName evidence="1">NitT/TauT family transport system substrate-binding protein</fullName>
    </submittedName>
</protein>
<dbReference type="PANTHER" id="PTHR30024:SF2">
    <property type="entry name" value="ABC TRANSPORTER SUBSTRATE-BINDING PROTEIN"/>
    <property type="match status" value="1"/>
</dbReference>
<dbReference type="RefSeq" id="WP_354199511.1">
    <property type="nucleotide sequence ID" value="NZ_JBEPML010000026.1"/>
</dbReference>
<proteinExistence type="predicted"/>
<dbReference type="PANTHER" id="PTHR30024">
    <property type="entry name" value="ALIPHATIC SULFONATES-BINDING PROTEIN-RELATED"/>
    <property type="match status" value="1"/>
</dbReference>
<dbReference type="Proteomes" id="UP001549076">
    <property type="component" value="Unassembled WGS sequence"/>
</dbReference>
<organism evidence="1 2">
    <name type="scientific">Aquamicrobium terrae</name>
    <dbReference type="NCBI Taxonomy" id="1324945"/>
    <lineage>
        <taxon>Bacteria</taxon>
        <taxon>Pseudomonadati</taxon>
        <taxon>Pseudomonadota</taxon>
        <taxon>Alphaproteobacteria</taxon>
        <taxon>Hyphomicrobiales</taxon>
        <taxon>Phyllobacteriaceae</taxon>
        <taxon>Aquamicrobium</taxon>
    </lineage>
</organism>
<dbReference type="Pfam" id="PF13379">
    <property type="entry name" value="NMT1_2"/>
    <property type="match status" value="1"/>
</dbReference>
<comment type="caution">
    <text evidence="1">The sequence shown here is derived from an EMBL/GenBank/DDBJ whole genome shotgun (WGS) entry which is preliminary data.</text>
</comment>